<evidence type="ECO:0000313" key="6">
    <source>
        <dbReference type="RefSeq" id="XP_025416594.1"/>
    </source>
</evidence>
<dbReference type="Pfam" id="PF10170">
    <property type="entry name" value="C6_DPF"/>
    <property type="match status" value="1"/>
</dbReference>
<dbReference type="InterPro" id="IPR018785">
    <property type="entry name" value="CDPF1_dom"/>
</dbReference>
<evidence type="ECO:0000259" key="3">
    <source>
        <dbReference type="Pfam" id="PF10170"/>
    </source>
</evidence>
<dbReference type="PANTHER" id="PTHR31849">
    <property type="entry name" value="CYSTEINE-RICH PDF MOTIF DOMAIN-CONTAINING PROTEIN 1"/>
    <property type="match status" value="1"/>
</dbReference>
<dbReference type="RefSeq" id="XP_025416594.1">
    <property type="nucleotide sequence ID" value="XM_025560809.1"/>
</dbReference>
<dbReference type="RefSeq" id="XP_025416592.1">
    <property type="nucleotide sequence ID" value="XM_025560807.1"/>
</dbReference>
<dbReference type="InterPro" id="IPR042426">
    <property type="entry name" value="CDPF1"/>
</dbReference>
<dbReference type="AlphaFoldDB" id="A0A8B8G047"/>
<dbReference type="Proteomes" id="UP000694846">
    <property type="component" value="Unplaced"/>
</dbReference>
<dbReference type="PRINTS" id="PR01995">
    <property type="entry name" value="UPF0595"/>
</dbReference>
<evidence type="ECO:0000256" key="1">
    <source>
        <dbReference type="ARBA" id="ARBA00007917"/>
    </source>
</evidence>
<keyword evidence="4" id="KW-1185">Reference proteome</keyword>
<evidence type="ECO:0000313" key="4">
    <source>
        <dbReference type="Proteomes" id="UP000694846"/>
    </source>
</evidence>
<dbReference type="PANTHER" id="PTHR31849:SF1">
    <property type="entry name" value="CYSTEINE-RICH DPF MOTIF DOMAIN-CONTAINING PROTEIN 1"/>
    <property type="match status" value="1"/>
</dbReference>
<feature type="domain" description="Cysteine-rich DPF motif" evidence="3">
    <location>
        <begin position="159"/>
        <end position="252"/>
    </location>
</feature>
<evidence type="ECO:0000256" key="2">
    <source>
        <dbReference type="ARBA" id="ARBA00014801"/>
    </source>
</evidence>
<dbReference type="GeneID" id="112687853"/>
<protein>
    <recommendedName>
        <fullName evidence="2">Cysteine-rich DPF motif domain-containing protein 1</fullName>
    </recommendedName>
</protein>
<gene>
    <name evidence="5 6" type="primary">LOC112687853</name>
</gene>
<reference evidence="5 6" key="1">
    <citation type="submission" date="2025-04" db="UniProtKB">
        <authorList>
            <consortium name="RefSeq"/>
        </authorList>
    </citation>
    <scope>IDENTIFICATION</scope>
    <source>
        <tissue evidence="5 6">Whole body</tissue>
    </source>
</reference>
<accession>A0A8B8G047</accession>
<dbReference type="OrthoDB" id="191995at2759"/>
<evidence type="ECO:0000313" key="5">
    <source>
        <dbReference type="RefSeq" id="XP_025416592.1"/>
    </source>
</evidence>
<name>A0A8B8G047_9HEMI</name>
<comment type="similarity">
    <text evidence="1">Belongs to the CDPF1 family.</text>
</comment>
<sequence>MSVKNEHAINIDSEIKNTRGIIDKNCAKNKSEETEIKKIIDTKLNVPIKNEHPLNIDPGIKCKTELDKLSDKIQYEKADVKSDGDCVNAQNKKIEVKNIIDSKINLPGKSENLLIIDPEIKKCTGIKDDDCAETQEKKNELRNTDDTELEPVVKERPIFRCQNCNMTEQYDYFSDHTPYNRSVTTKIDYYLTKDPFSPHTKRQFLILGSVCSLCDKDVCVKPECSIFYSKFYCSTCARQNIKNFPCNIQNKINAAKRI</sequence>
<proteinExistence type="inferred from homology"/>
<organism evidence="4 6">
    <name type="scientific">Sipha flava</name>
    <name type="common">yellow sugarcane aphid</name>
    <dbReference type="NCBI Taxonomy" id="143950"/>
    <lineage>
        <taxon>Eukaryota</taxon>
        <taxon>Metazoa</taxon>
        <taxon>Ecdysozoa</taxon>
        <taxon>Arthropoda</taxon>
        <taxon>Hexapoda</taxon>
        <taxon>Insecta</taxon>
        <taxon>Pterygota</taxon>
        <taxon>Neoptera</taxon>
        <taxon>Paraneoptera</taxon>
        <taxon>Hemiptera</taxon>
        <taxon>Sternorrhyncha</taxon>
        <taxon>Aphidomorpha</taxon>
        <taxon>Aphidoidea</taxon>
        <taxon>Aphididae</taxon>
        <taxon>Sipha</taxon>
    </lineage>
</organism>